<dbReference type="RefSeq" id="WP_209750966.1">
    <property type="nucleotide sequence ID" value="NZ_JBHSMH010000054.1"/>
</dbReference>
<reference evidence="2" key="1">
    <citation type="journal article" date="2019" name="Int. J. Syst. Evol. Microbiol.">
        <title>The Global Catalogue of Microorganisms (GCM) 10K type strain sequencing project: providing services to taxonomists for standard genome sequencing and annotation.</title>
        <authorList>
            <consortium name="The Broad Institute Genomics Platform"/>
            <consortium name="The Broad Institute Genome Sequencing Center for Infectious Disease"/>
            <person name="Wu L."/>
            <person name="Ma J."/>
        </authorList>
    </citation>
    <scope>NUCLEOTIDE SEQUENCE [LARGE SCALE GENOMIC DNA]</scope>
    <source>
        <strain evidence="2">CCUG 57113</strain>
    </source>
</reference>
<evidence type="ECO:0000313" key="1">
    <source>
        <dbReference type="EMBL" id="MFC5470164.1"/>
    </source>
</evidence>
<evidence type="ECO:0000313" key="2">
    <source>
        <dbReference type="Proteomes" id="UP001596105"/>
    </source>
</evidence>
<evidence type="ECO:0008006" key="3">
    <source>
        <dbReference type="Google" id="ProtNLM"/>
    </source>
</evidence>
<proteinExistence type="predicted"/>
<gene>
    <name evidence="1" type="ORF">ACFPPD_15765</name>
</gene>
<dbReference type="EMBL" id="JBHSMH010000054">
    <property type="protein sequence ID" value="MFC5470164.1"/>
    <property type="molecule type" value="Genomic_DNA"/>
</dbReference>
<keyword evidence="2" id="KW-1185">Reference proteome</keyword>
<organism evidence="1 2">
    <name type="scientific">Cohnella suwonensis</name>
    <dbReference type="NCBI Taxonomy" id="696072"/>
    <lineage>
        <taxon>Bacteria</taxon>
        <taxon>Bacillati</taxon>
        <taxon>Bacillota</taxon>
        <taxon>Bacilli</taxon>
        <taxon>Bacillales</taxon>
        <taxon>Paenibacillaceae</taxon>
        <taxon>Cohnella</taxon>
    </lineage>
</organism>
<name>A0ABW0LWC7_9BACL</name>
<accession>A0ABW0LWC7</accession>
<protein>
    <recommendedName>
        <fullName evidence="3">Mannosyl-glycoprotein endo-beta-N-acetylglucosamidase-like domain-containing protein</fullName>
    </recommendedName>
</protein>
<comment type="caution">
    <text evidence="1">The sequence shown here is derived from an EMBL/GenBank/DDBJ whole genome shotgun (WGS) entry which is preliminary data.</text>
</comment>
<dbReference type="Proteomes" id="UP001596105">
    <property type="component" value="Unassembled WGS sequence"/>
</dbReference>
<sequence>MACASNINSFVNYTVSYYTGTLPPNTYTVLDLAKWVSYQSHLSPYTGSIPVSLILGQWGFEMGWNGSELSARYNPGNQDSVCGYSGTKDTSNPTPGKRVSFSNIVQGVSAYAHLLIAGWKCVATAYAAGGTSTAAGLSRACDAIANGYDSAQNDPSTYCTSGSYAENSVATKRIWATAGYPGLYSTISSSNNTCLNVHNYVQTGNPNLAGFSNIVW</sequence>